<evidence type="ECO:0000256" key="2">
    <source>
        <dbReference type="ARBA" id="ARBA00016337"/>
    </source>
</evidence>
<evidence type="ECO:0000256" key="12">
    <source>
        <dbReference type="SAM" id="Phobius"/>
    </source>
</evidence>
<keyword evidence="6 10" id="KW-0274">FAD</keyword>
<feature type="binding site" evidence="11">
    <location>
        <position position="167"/>
    </location>
    <ligand>
        <name>Mg(2+)</name>
        <dbReference type="ChEBI" id="CHEBI:18420"/>
    </ligand>
</feature>
<reference evidence="13 14" key="1">
    <citation type="submission" date="2014-04" db="EMBL/GenBank/DDBJ databases">
        <authorList>
            <person name="Sears C."/>
            <person name="Carroll K."/>
            <person name="Sack B.R."/>
            <person name="Qadri F."/>
            <person name="Myers L.L."/>
            <person name="Chung G.-T."/>
            <person name="Escheverria P."/>
            <person name="Fraser C.M."/>
            <person name="Sadzewicz L."/>
            <person name="Shefchek K.A."/>
            <person name="Tallon L."/>
            <person name="Das S.P."/>
            <person name="Daugherty S."/>
            <person name="Mongodin E.F."/>
        </authorList>
    </citation>
    <scope>NUCLEOTIDE SEQUENCE [LARGE SCALE GENOMIC DNA]</scope>
    <source>
        <strain evidence="13 14">3975 RP4</strain>
    </source>
</reference>
<evidence type="ECO:0000256" key="4">
    <source>
        <dbReference type="ARBA" id="ARBA00022679"/>
    </source>
</evidence>
<comment type="catalytic activity">
    <reaction evidence="9 10">
        <text>L-threonyl-[protein] + FAD = FMN-L-threonyl-[protein] + AMP + H(+)</text>
        <dbReference type="Rhea" id="RHEA:36847"/>
        <dbReference type="Rhea" id="RHEA-COMP:11060"/>
        <dbReference type="Rhea" id="RHEA-COMP:11061"/>
        <dbReference type="ChEBI" id="CHEBI:15378"/>
        <dbReference type="ChEBI" id="CHEBI:30013"/>
        <dbReference type="ChEBI" id="CHEBI:57692"/>
        <dbReference type="ChEBI" id="CHEBI:74257"/>
        <dbReference type="ChEBI" id="CHEBI:456215"/>
        <dbReference type="EC" id="2.7.1.180"/>
    </reaction>
</comment>
<keyword evidence="5 10" id="KW-0479">Metal-binding</keyword>
<organism evidence="13 14">
    <name type="scientific">Phocaeicola vulgatus str. 3975 RP4</name>
    <dbReference type="NCBI Taxonomy" id="1339352"/>
    <lineage>
        <taxon>Bacteria</taxon>
        <taxon>Pseudomonadati</taxon>
        <taxon>Bacteroidota</taxon>
        <taxon>Bacteroidia</taxon>
        <taxon>Bacteroidales</taxon>
        <taxon>Bacteroidaceae</taxon>
        <taxon>Phocaeicola</taxon>
    </lineage>
</organism>
<comment type="similarity">
    <text evidence="10">Belongs to the ApbE family.</text>
</comment>
<dbReference type="PANTHER" id="PTHR30040:SF2">
    <property type="entry name" value="FAD:PROTEIN FMN TRANSFERASE"/>
    <property type="match status" value="1"/>
</dbReference>
<keyword evidence="12" id="KW-1133">Transmembrane helix</keyword>
<keyword evidence="12" id="KW-0812">Transmembrane</keyword>
<evidence type="ECO:0000256" key="9">
    <source>
        <dbReference type="ARBA" id="ARBA00048540"/>
    </source>
</evidence>
<dbReference type="GO" id="GO:0046872">
    <property type="term" value="F:metal ion binding"/>
    <property type="evidence" value="ECO:0007669"/>
    <property type="project" value="UniProtKB-UniRule"/>
</dbReference>
<dbReference type="GO" id="GO:0016740">
    <property type="term" value="F:transferase activity"/>
    <property type="evidence" value="ECO:0007669"/>
    <property type="project" value="UniProtKB-UniRule"/>
</dbReference>
<dbReference type="PATRIC" id="fig|1339352.3.peg.197"/>
<evidence type="ECO:0000313" key="14">
    <source>
        <dbReference type="Proteomes" id="UP000027661"/>
    </source>
</evidence>
<evidence type="ECO:0000256" key="11">
    <source>
        <dbReference type="PIRSR" id="PIRSR006268-2"/>
    </source>
</evidence>
<dbReference type="RefSeq" id="WP_008669987.1">
    <property type="nucleotide sequence ID" value="NZ_JNHM01000003.1"/>
</dbReference>
<evidence type="ECO:0000256" key="6">
    <source>
        <dbReference type="ARBA" id="ARBA00022827"/>
    </source>
</evidence>
<feature type="binding site" evidence="11">
    <location>
        <position position="285"/>
    </location>
    <ligand>
        <name>Mg(2+)</name>
        <dbReference type="ChEBI" id="CHEBI:18420"/>
    </ligand>
</feature>
<keyword evidence="12" id="KW-0472">Membrane</keyword>
<evidence type="ECO:0000256" key="10">
    <source>
        <dbReference type="PIRNR" id="PIRNR006268"/>
    </source>
</evidence>
<dbReference type="Proteomes" id="UP000027661">
    <property type="component" value="Unassembled WGS sequence"/>
</dbReference>
<dbReference type="GeneID" id="5303593"/>
<evidence type="ECO:0000256" key="3">
    <source>
        <dbReference type="ARBA" id="ARBA00022630"/>
    </source>
</evidence>
<gene>
    <name evidence="13" type="ORF">M099_0205</name>
</gene>
<keyword evidence="3 10" id="KW-0285">Flavoprotein</keyword>
<dbReference type="PIRSF" id="PIRSF006268">
    <property type="entry name" value="ApbE"/>
    <property type="match status" value="1"/>
</dbReference>
<dbReference type="Pfam" id="PF02424">
    <property type="entry name" value="ApbE"/>
    <property type="match status" value="1"/>
</dbReference>
<name>A0A069SNR0_PHOVU</name>
<comment type="caution">
    <text evidence="13">The sequence shown here is derived from an EMBL/GenBank/DDBJ whole genome shotgun (WGS) entry which is preliminary data.</text>
</comment>
<evidence type="ECO:0000256" key="5">
    <source>
        <dbReference type="ARBA" id="ARBA00022723"/>
    </source>
</evidence>
<evidence type="ECO:0000256" key="8">
    <source>
        <dbReference type="ARBA" id="ARBA00031306"/>
    </source>
</evidence>
<accession>A0A069SNR0</accession>
<comment type="cofactor">
    <cofactor evidence="11">
        <name>Mg(2+)</name>
        <dbReference type="ChEBI" id="CHEBI:18420"/>
    </cofactor>
    <cofactor evidence="11">
        <name>Mn(2+)</name>
        <dbReference type="ChEBI" id="CHEBI:29035"/>
    </cofactor>
    <text evidence="11">Magnesium. Can also use manganese.</text>
</comment>
<keyword evidence="7 10" id="KW-0460">Magnesium</keyword>
<dbReference type="EC" id="2.7.1.180" evidence="1 10"/>
<dbReference type="Gene3D" id="3.10.520.10">
    <property type="entry name" value="ApbE-like domains"/>
    <property type="match status" value="1"/>
</dbReference>
<dbReference type="InterPro" id="IPR024932">
    <property type="entry name" value="ApbE"/>
</dbReference>
<evidence type="ECO:0000256" key="1">
    <source>
        <dbReference type="ARBA" id="ARBA00011955"/>
    </source>
</evidence>
<feature type="binding site" evidence="11">
    <location>
        <position position="289"/>
    </location>
    <ligand>
        <name>Mg(2+)</name>
        <dbReference type="ChEBI" id="CHEBI:18420"/>
    </ligand>
</feature>
<dbReference type="EMBL" id="JNHM01000003">
    <property type="protein sequence ID" value="KDS56653.1"/>
    <property type="molecule type" value="Genomic_DNA"/>
</dbReference>
<evidence type="ECO:0000313" key="13">
    <source>
        <dbReference type="EMBL" id="KDS56653.1"/>
    </source>
</evidence>
<proteinExistence type="inferred from homology"/>
<feature type="transmembrane region" description="Helical" evidence="12">
    <location>
        <begin position="6"/>
        <end position="24"/>
    </location>
</feature>
<dbReference type="PANTHER" id="PTHR30040">
    <property type="entry name" value="THIAMINE BIOSYNTHESIS LIPOPROTEIN APBE"/>
    <property type="match status" value="1"/>
</dbReference>
<evidence type="ECO:0000256" key="7">
    <source>
        <dbReference type="ARBA" id="ARBA00022842"/>
    </source>
</evidence>
<dbReference type="AlphaFoldDB" id="A0A069SNR0"/>
<protein>
    <recommendedName>
        <fullName evidence="2 10">FAD:protein FMN transferase</fullName>
        <ecNumber evidence="1 10">2.7.1.180</ecNumber>
    </recommendedName>
    <alternativeName>
        <fullName evidence="8 10">Flavin transferase</fullName>
    </alternativeName>
</protein>
<sequence>MNKKKLAWQLPFLAILIIGTIIILKKQAPFRTDEGFVFGTVYKITYQSEDNLKEEIETELKKVDNSLSPFNPNSVITRVNHNEKTEVDSFFVHVFHLSKKISDETHGAFDITVAPLVNAWGFGFKKSTGVDSLIVDSLRQMIGYQKIDLQNNRIMKKDPRIMLDCSAIAKGFGVDAVARLLERKGIKNYMVDIGGEVVVRGKNSKMNAWRIGINKPVDDSLSVNQELQTVLAISDVGMATSGNYRNFYYKGGKKYAHTIDPRTGYPVQHSILSSTVIAKDCASADAYATAFMVMGLDSAKAFCEAHPELDAYFICSGEGDKYETYFTDGMKKFIINEK</sequence>
<dbReference type="SUPFAM" id="SSF143631">
    <property type="entry name" value="ApbE-like"/>
    <property type="match status" value="1"/>
</dbReference>
<keyword evidence="4 10" id="KW-0808">Transferase</keyword>
<dbReference type="InterPro" id="IPR003374">
    <property type="entry name" value="ApbE-like_sf"/>
</dbReference>